<organism evidence="1 2">
    <name type="scientific">Planktothricoides raciborskii FACHB-1370</name>
    <dbReference type="NCBI Taxonomy" id="2949576"/>
    <lineage>
        <taxon>Bacteria</taxon>
        <taxon>Bacillati</taxon>
        <taxon>Cyanobacteriota</taxon>
        <taxon>Cyanophyceae</taxon>
        <taxon>Oscillatoriophycideae</taxon>
        <taxon>Oscillatoriales</taxon>
        <taxon>Oscillatoriaceae</taxon>
        <taxon>Planktothricoides</taxon>
    </lineage>
</organism>
<evidence type="ECO:0000313" key="2">
    <source>
        <dbReference type="Proteomes" id="UP000641954"/>
    </source>
</evidence>
<evidence type="ECO:0000313" key="1">
    <source>
        <dbReference type="EMBL" id="MBD2546616.1"/>
    </source>
</evidence>
<dbReference type="EMBL" id="JACJSK010000042">
    <property type="protein sequence ID" value="MBD2546616.1"/>
    <property type="molecule type" value="Genomic_DNA"/>
</dbReference>
<protein>
    <submittedName>
        <fullName evidence="1">Uncharacterized protein</fullName>
    </submittedName>
</protein>
<dbReference type="RefSeq" id="WP_190879936.1">
    <property type="nucleotide sequence ID" value="NZ_JACJSK010000042.1"/>
</dbReference>
<keyword evidence="2" id="KW-1185">Reference proteome</keyword>
<gene>
    <name evidence="1" type="ORF">H6G72_22805</name>
</gene>
<reference evidence="1 2" key="1">
    <citation type="journal article" date="2020" name="ISME J.">
        <title>Comparative genomics reveals insights into cyanobacterial evolution and habitat adaptation.</title>
        <authorList>
            <person name="Chen M.Y."/>
            <person name="Teng W.K."/>
            <person name="Zhao L."/>
            <person name="Hu C.X."/>
            <person name="Zhou Y.K."/>
            <person name="Han B.P."/>
            <person name="Song L.R."/>
            <person name="Shu W.S."/>
        </authorList>
    </citation>
    <scope>NUCLEOTIDE SEQUENCE [LARGE SCALE GENOMIC DNA]</scope>
    <source>
        <strain evidence="1 2">FACHB-1370</strain>
    </source>
</reference>
<proteinExistence type="predicted"/>
<dbReference type="Proteomes" id="UP000641954">
    <property type="component" value="Unassembled WGS sequence"/>
</dbReference>
<name>A0ABR8ELV8_9CYAN</name>
<sequence length="238" mass="27770">MSKKSKNRKNYCLNNPGNQDFLSLRDELHKAFNQQEFIIEIPVVEDECIEIIENNPESKLKKIAINQLNYSDDKSNVTRIWKIDLEKDLLGISTSSKTTECAILVLQKYENSHRLNILLIELKSTLDNKKLREIEQKFSCTMTRLYMLLVLNNHLNPIQRYNEATIYIDFQGILFYKNSKFNSDDDSQLYSILQKHNKSGILTCQTILRPEDKIKVKCFCQQSNDLETGITVNLQDLL</sequence>
<accession>A0ABR8ELV8</accession>
<comment type="caution">
    <text evidence="1">The sequence shown here is derived from an EMBL/GenBank/DDBJ whole genome shotgun (WGS) entry which is preliminary data.</text>
</comment>